<dbReference type="Proteomes" id="UP000694844">
    <property type="component" value="Chromosome 3"/>
</dbReference>
<protein>
    <submittedName>
        <fullName evidence="2">Transport and Golgi organization 2 homolog</fullName>
    </submittedName>
</protein>
<dbReference type="PANTHER" id="PTHR17985">
    <property type="entry name" value="SER/THR-RICH PROTEIN T10 IN DGCR REGION"/>
    <property type="match status" value="1"/>
</dbReference>
<dbReference type="AlphaFoldDB" id="A0A8B8D056"/>
<organism evidence="1 2">
    <name type="scientific">Crassostrea virginica</name>
    <name type="common">Eastern oyster</name>
    <dbReference type="NCBI Taxonomy" id="6565"/>
    <lineage>
        <taxon>Eukaryota</taxon>
        <taxon>Metazoa</taxon>
        <taxon>Spiralia</taxon>
        <taxon>Lophotrochozoa</taxon>
        <taxon>Mollusca</taxon>
        <taxon>Bivalvia</taxon>
        <taxon>Autobranchia</taxon>
        <taxon>Pteriomorphia</taxon>
        <taxon>Ostreida</taxon>
        <taxon>Ostreoidea</taxon>
        <taxon>Ostreidae</taxon>
        <taxon>Crassostrea</taxon>
    </lineage>
</organism>
<evidence type="ECO:0000313" key="1">
    <source>
        <dbReference type="Proteomes" id="UP000694844"/>
    </source>
</evidence>
<dbReference type="OrthoDB" id="191601at2759"/>
<dbReference type="InterPro" id="IPR008551">
    <property type="entry name" value="TANGO2"/>
</dbReference>
<dbReference type="GeneID" id="111122622"/>
<dbReference type="PANTHER" id="PTHR17985:SF8">
    <property type="entry name" value="TRANSPORT AND GOLGI ORGANIZATION PROTEIN 2 HOMOLOG"/>
    <property type="match status" value="1"/>
</dbReference>
<dbReference type="RefSeq" id="XP_022320146.1">
    <property type="nucleotide sequence ID" value="XM_022464438.1"/>
</dbReference>
<dbReference type="GO" id="GO:0009306">
    <property type="term" value="P:protein secretion"/>
    <property type="evidence" value="ECO:0007669"/>
    <property type="project" value="TreeGrafter"/>
</dbReference>
<dbReference type="KEGG" id="cvn:111122622"/>
<proteinExistence type="predicted"/>
<name>A0A8B8D056_CRAVI</name>
<keyword evidence="1" id="KW-1185">Reference proteome</keyword>
<reference evidence="2" key="1">
    <citation type="submission" date="2025-08" db="UniProtKB">
        <authorList>
            <consortium name="RefSeq"/>
        </authorList>
    </citation>
    <scope>IDENTIFICATION</scope>
    <source>
        <tissue evidence="2">Whole sample</tissue>
    </source>
</reference>
<dbReference type="Pfam" id="PF05742">
    <property type="entry name" value="TANGO2"/>
    <property type="match status" value="1"/>
</dbReference>
<dbReference type="GO" id="GO:0007030">
    <property type="term" value="P:Golgi organization"/>
    <property type="evidence" value="ECO:0007669"/>
    <property type="project" value="TreeGrafter"/>
</dbReference>
<gene>
    <name evidence="2" type="primary">LOC111122622</name>
</gene>
<sequence>MCVLFLYYNDNPDPGKYRLILANNRDENVDRPTKPLDFWGSSKICMSGQDLRNDLEGSTWLGMTKTGKVAVLLNILGPSEVDKESRGLLIKNFLTSNLGCQSYIDHCVHPKRDSYNGFHLLLLDTSSPQTDVAYFNNRENHTICSEVPKDNNCICLSNSKSAKNPFQKVAKGREKFKEIVEKFNYKDKKCELIGKLLEFLKDRTKYGDDPVLKIQAESTISEGNKTHFAKNPEELSSLYFFLSESRFGTRTHSIITMDFDGHCEYLEKTLHTAVDEEDMQWNETLLKFDIETQ</sequence>
<accession>A0A8B8D056</accession>
<evidence type="ECO:0000313" key="2">
    <source>
        <dbReference type="RefSeq" id="XP_022320146.1"/>
    </source>
</evidence>
<dbReference type="GO" id="GO:0005794">
    <property type="term" value="C:Golgi apparatus"/>
    <property type="evidence" value="ECO:0007669"/>
    <property type="project" value="TreeGrafter"/>
</dbReference>